<dbReference type="EMBL" id="JAQONE010000003">
    <property type="protein sequence ID" value="MDC2828971.1"/>
    <property type="molecule type" value="Genomic_DNA"/>
</dbReference>
<sequence>MQDKLEAIRGCCLEQQFLNFRLFIMEKKNNNSTLLDTLNKSVENKIGKRNSPMTLHSKTTRPVRIYEDTYKVLKNIANFTDTKLQNVVNELIEYGLQNNEKYAKTYKLVQALEEEKQKLKKQ</sequence>
<accession>A0AAJ1M9J6</accession>
<gene>
    <name evidence="1" type="ORF">PO250_01295</name>
</gene>
<name>A0AAJ1M9J6_LIMMU</name>
<protein>
    <submittedName>
        <fullName evidence="1">Uncharacterized protein</fullName>
    </submittedName>
</protein>
<dbReference type="AlphaFoldDB" id="A0AAJ1M9J6"/>
<reference evidence="1" key="1">
    <citation type="submission" date="2023-01" db="EMBL/GenBank/DDBJ databases">
        <title>Genome analysis of 13 Lactobacillus isolated from gut of wild boar.</title>
        <authorList>
            <person name="Papp P."/>
            <person name="Libisch B."/>
            <person name="Nagy T."/>
            <person name="Olasz F."/>
        </authorList>
    </citation>
    <scope>NUCLEOTIDE SEQUENCE</scope>
    <source>
        <strain evidence="1">F146</strain>
    </source>
</reference>
<organism evidence="1 2">
    <name type="scientific">Limosilactobacillus mucosae</name>
    <name type="common">Lactobacillus mucosae</name>
    <dbReference type="NCBI Taxonomy" id="97478"/>
    <lineage>
        <taxon>Bacteria</taxon>
        <taxon>Bacillati</taxon>
        <taxon>Bacillota</taxon>
        <taxon>Bacilli</taxon>
        <taxon>Lactobacillales</taxon>
        <taxon>Lactobacillaceae</taxon>
        <taxon>Limosilactobacillus</taxon>
    </lineage>
</organism>
<dbReference type="RefSeq" id="WP_272225699.1">
    <property type="nucleotide sequence ID" value="NZ_JAQONE010000003.1"/>
</dbReference>
<dbReference type="Proteomes" id="UP001220670">
    <property type="component" value="Unassembled WGS sequence"/>
</dbReference>
<comment type="caution">
    <text evidence="1">The sequence shown here is derived from an EMBL/GenBank/DDBJ whole genome shotgun (WGS) entry which is preliminary data.</text>
</comment>
<proteinExistence type="predicted"/>
<evidence type="ECO:0000313" key="1">
    <source>
        <dbReference type="EMBL" id="MDC2828971.1"/>
    </source>
</evidence>
<evidence type="ECO:0000313" key="2">
    <source>
        <dbReference type="Proteomes" id="UP001220670"/>
    </source>
</evidence>